<feature type="chain" id="PRO_5038622771" description="Secreted protein" evidence="2">
    <location>
        <begin position="19"/>
        <end position="57"/>
    </location>
</feature>
<gene>
    <name evidence="3" type="ORF">IQ10_01995</name>
</gene>
<evidence type="ECO:0000313" key="4">
    <source>
        <dbReference type="Proteomes" id="UP000315711"/>
    </source>
</evidence>
<comment type="caution">
    <text evidence="3">The sequence shown here is derived from an EMBL/GenBank/DDBJ whole genome shotgun (WGS) entry which is preliminary data.</text>
</comment>
<evidence type="ECO:0008006" key="5">
    <source>
        <dbReference type="Google" id="ProtNLM"/>
    </source>
</evidence>
<feature type="compositionally biased region" description="Basic and acidic residues" evidence="1">
    <location>
        <begin position="42"/>
        <end position="57"/>
    </location>
</feature>
<dbReference type="PROSITE" id="PS51257">
    <property type="entry name" value="PROKAR_LIPOPROTEIN"/>
    <property type="match status" value="1"/>
</dbReference>
<feature type="region of interest" description="Disordered" evidence="1">
    <location>
        <begin position="29"/>
        <end position="57"/>
    </location>
</feature>
<dbReference type="EMBL" id="VLKZ01000005">
    <property type="protein sequence ID" value="TWI56106.1"/>
    <property type="molecule type" value="Genomic_DNA"/>
</dbReference>
<proteinExistence type="predicted"/>
<dbReference type="RefSeq" id="WP_158640024.1">
    <property type="nucleotide sequence ID" value="NZ_VLKZ01000005.1"/>
</dbReference>
<keyword evidence="2" id="KW-0732">Signal</keyword>
<dbReference type="Proteomes" id="UP000315711">
    <property type="component" value="Unassembled WGS sequence"/>
</dbReference>
<evidence type="ECO:0000256" key="1">
    <source>
        <dbReference type="SAM" id="MobiDB-lite"/>
    </source>
</evidence>
<evidence type="ECO:0000256" key="2">
    <source>
        <dbReference type="SAM" id="SignalP"/>
    </source>
</evidence>
<organism evidence="3 4">
    <name type="scientific">Halalkalibacter nanhaiisediminis</name>
    <dbReference type="NCBI Taxonomy" id="688079"/>
    <lineage>
        <taxon>Bacteria</taxon>
        <taxon>Bacillati</taxon>
        <taxon>Bacillota</taxon>
        <taxon>Bacilli</taxon>
        <taxon>Bacillales</taxon>
        <taxon>Bacillaceae</taxon>
        <taxon>Halalkalibacter</taxon>
    </lineage>
</organism>
<name>A0A562QJ89_9BACI</name>
<accession>A0A562QJ89</accession>
<protein>
    <recommendedName>
        <fullName evidence="5">Secreted protein</fullName>
    </recommendedName>
</protein>
<reference evidence="3 4" key="1">
    <citation type="journal article" date="2015" name="Stand. Genomic Sci.">
        <title>Genomic Encyclopedia of Bacterial and Archaeal Type Strains, Phase III: the genomes of soil and plant-associated and newly described type strains.</title>
        <authorList>
            <person name="Whitman W.B."/>
            <person name="Woyke T."/>
            <person name="Klenk H.P."/>
            <person name="Zhou Y."/>
            <person name="Lilburn T.G."/>
            <person name="Beck B.J."/>
            <person name="De Vos P."/>
            <person name="Vandamme P."/>
            <person name="Eisen J.A."/>
            <person name="Garrity G."/>
            <person name="Hugenholtz P."/>
            <person name="Kyrpides N.C."/>
        </authorList>
    </citation>
    <scope>NUCLEOTIDE SEQUENCE [LARGE SCALE GENOMIC DNA]</scope>
    <source>
        <strain evidence="3 4">CGMCC 1.10116</strain>
    </source>
</reference>
<keyword evidence="4" id="KW-1185">Reference proteome</keyword>
<feature type="compositionally biased region" description="Acidic residues" evidence="1">
    <location>
        <begin position="29"/>
        <end position="41"/>
    </location>
</feature>
<sequence>MQKRFSQMLMALLIVVFAACSVPENEDEIVEPGELIEEGETEPMRDEPIEEPHVEEE</sequence>
<dbReference type="AlphaFoldDB" id="A0A562QJ89"/>
<evidence type="ECO:0000313" key="3">
    <source>
        <dbReference type="EMBL" id="TWI56106.1"/>
    </source>
</evidence>
<feature type="signal peptide" evidence="2">
    <location>
        <begin position="1"/>
        <end position="18"/>
    </location>
</feature>